<evidence type="ECO:0000313" key="2">
    <source>
        <dbReference type="EMBL" id="NRT58648.1"/>
    </source>
</evidence>
<feature type="domain" description="Tc1-like transposase DDE" evidence="1">
    <location>
        <begin position="42"/>
        <end position="181"/>
    </location>
</feature>
<reference evidence="2 3" key="1">
    <citation type="submission" date="2020-05" db="EMBL/GenBank/DDBJ databases">
        <title>Genomic Encyclopedia of Type Strains, Phase IV (KMG-V): Genome sequencing to study the core and pangenomes of soil and plant-associated prokaryotes.</title>
        <authorList>
            <person name="Whitman W."/>
        </authorList>
    </citation>
    <scope>NUCLEOTIDE SEQUENCE [LARGE SCALE GENOMIC DNA]</scope>
    <source>
        <strain evidence="2 3">C29</strain>
    </source>
</reference>
<keyword evidence="3" id="KW-1185">Reference proteome</keyword>
<dbReference type="InterPro" id="IPR047655">
    <property type="entry name" value="Transpos_IS630-like"/>
</dbReference>
<dbReference type="InterPro" id="IPR036397">
    <property type="entry name" value="RNaseH_sf"/>
</dbReference>
<dbReference type="PANTHER" id="PTHR46564">
    <property type="entry name" value="TRANSPOSASE"/>
    <property type="match status" value="1"/>
</dbReference>
<name>A0ABX2G8I4_9BURK</name>
<dbReference type="Pfam" id="PF13358">
    <property type="entry name" value="DDE_3"/>
    <property type="match status" value="1"/>
</dbReference>
<evidence type="ECO:0000259" key="1">
    <source>
        <dbReference type="Pfam" id="PF13358"/>
    </source>
</evidence>
<accession>A0ABX2G8I4</accession>
<sequence>MKAGEPSASQQYTPSSTRQCRWMLRLAAEPKRWISVTEGAEIHWGDESGLRSDDVRGRGFAPKGQTPVVRVNNKRHNLSVISTVTNKGQMRWRIFDGALNTTILIDFLRRLIKGQTKKVFLILDNLRVHHAKPVKAWLAEHADAIEVFYLPSYSPELNPDEMANADIKQAVTKLAPARTKLQLAKATAKHLRSVQRQPERIRKYFEHATVRYAA</sequence>
<proteinExistence type="predicted"/>
<organism evidence="2 3">
    <name type="scientific">Sphaerotilus uruguayifluvii</name>
    <dbReference type="NCBI Taxonomy" id="2735897"/>
    <lineage>
        <taxon>Bacteria</taxon>
        <taxon>Pseudomonadati</taxon>
        <taxon>Pseudomonadota</taxon>
        <taxon>Betaproteobacteria</taxon>
        <taxon>Burkholderiales</taxon>
        <taxon>Sphaerotilaceae</taxon>
        <taxon>Sphaerotilus</taxon>
    </lineage>
</organism>
<gene>
    <name evidence="2" type="ORF">HNQ01_004428</name>
</gene>
<dbReference type="Gene3D" id="3.30.420.10">
    <property type="entry name" value="Ribonuclease H-like superfamily/Ribonuclease H"/>
    <property type="match status" value="1"/>
</dbReference>
<comment type="caution">
    <text evidence="2">The sequence shown here is derived from an EMBL/GenBank/DDBJ whole genome shotgun (WGS) entry which is preliminary data.</text>
</comment>
<dbReference type="EMBL" id="JABSNM010000040">
    <property type="protein sequence ID" value="NRT58648.1"/>
    <property type="molecule type" value="Genomic_DNA"/>
</dbReference>
<dbReference type="NCBIfam" id="NF033545">
    <property type="entry name" value="transpos_IS630"/>
    <property type="match status" value="1"/>
</dbReference>
<protein>
    <submittedName>
        <fullName evidence="2">Transposase</fullName>
    </submittedName>
</protein>
<dbReference type="InterPro" id="IPR038717">
    <property type="entry name" value="Tc1-like_DDE_dom"/>
</dbReference>
<evidence type="ECO:0000313" key="3">
    <source>
        <dbReference type="Proteomes" id="UP001516061"/>
    </source>
</evidence>
<dbReference type="Proteomes" id="UP001516061">
    <property type="component" value="Unassembled WGS sequence"/>
</dbReference>
<dbReference type="PANTHER" id="PTHR46564:SF1">
    <property type="entry name" value="TRANSPOSASE"/>
    <property type="match status" value="1"/>
</dbReference>